<evidence type="ECO:0000313" key="3">
    <source>
        <dbReference type="EMBL" id="GFS40967.1"/>
    </source>
</evidence>
<keyword evidence="2" id="KW-0812">Transmembrane</keyword>
<dbReference type="OrthoDB" id="264354at2759"/>
<dbReference type="Proteomes" id="UP000585474">
    <property type="component" value="Unassembled WGS sequence"/>
</dbReference>
<keyword evidence="2" id="KW-1133">Transmembrane helix</keyword>
<dbReference type="PANTHER" id="PTHR46347">
    <property type="entry name" value="RING/FYVE/PHD ZINC FINGER SUPERFAMILY PROTEIN"/>
    <property type="match status" value="1"/>
</dbReference>
<proteinExistence type="predicted"/>
<feature type="region of interest" description="Disordered" evidence="1">
    <location>
        <begin position="1"/>
        <end position="42"/>
    </location>
</feature>
<protein>
    <submittedName>
        <fullName evidence="3">RING/FYVE/PHD zinc finger superfamily protein</fullName>
    </submittedName>
</protein>
<name>A0A7J0DRS2_9ERIC</name>
<keyword evidence="2" id="KW-0472">Membrane</keyword>
<reference evidence="4" key="1">
    <citation type="submission" date="2019-07" db="EMBL/GenBank/DDBJ databases">
        <title>De Novo Assembly of kiwifruit Actinidia rufa.</title>
        <authorList>
            <person name="Sugita-Konishi S."/>
            <person name="Sato K."/>
            <person name="Mori E."/>
            <person name="Abe Y."/>
            <person name="Kisaki G."/>
            <person name="Hamano K."/>
            <person name="Suezawa K."/>
            <person name="Otani M."/>
            <person name="Fukuda T."/>
            <person name="Manabe T."/>
            <person name="Gomi K."/>
            <person name="Tabuchi M."/>
            <person name="Akimitsu K."/>
            <person name="Kataoka I."/>
        </authorList>
    </citation>
    <scope>NUCLEOTIDE SEQUENCE [LARGE SCALE GENOMIC DNA]</scope>
    <source>
        <strain evidence="4">cv. Fuchu</strain>
    </source>
</reference>
<gene>
    <name evidence="3" type="ORF">Acr_00g0071470</name>
</gene>
<comment type="caution">
    <text evidence="3">The sequence shown here is derived from an EMBL/GenBank/DDBJ whole genome shotgun (WGS) entry which is preliminary data.</text>
</comment>
<dbReference type="AlphaFoldDB" id="A0A7J0DRS2"/>
<feature type="region of interest" description="Disordered" evidence="1">
    <location>
        <begin position="225"/>
        <end position="261"/>
    </location>
</feature>
<feature type="transmembrane region" description="Helical" evidence="2">
    <location>
        <begin position="134"/>
        <end position="154"/>
    </location>
</feature>
<evidence type="ECO:0000313" key="4">
    <source>
        <dbReference type="Proteomes" id="UP000585474"/>
    </source>
</evidence>
<evidence type="ECO:0000256" key="2">
    <source>
        <dbReference type="SAM" id="Phobius"/>
    </source>
</evidence>
<dbReference type="EMBL" id="BJWL01000362">
    <property type="protein sequence ID" value="GFS40967.1"/>
    <property type="molecule type" value="Genomic_DNA"/>
</dbReference>
<evidence type="ECO:0000256" key="1">
    <source>
        <dbReference type="SAM" id="MobiDB-lite"/>
    </source>
</evidence>
<dbReference type="PANTHER" id="PTHR46347:SF4">
    <property type="entry name" value="RING_FYVE_PHD ZINC FINGER SUPERFAMILY PROTEIN"/>
    <property type="match status" value="1"/>
</dbReference>
<keyword evidence="4" id="KW-1185">Reference proteome</keyword>
<accession>A0A7J0DRS2</accession>
<organism evidence="3 4">
    <name type="scientific">Actinidia rufa</name>
    <dbReference type="NCBI Taxonomy" id="165716"/>
    <lineage>
        <taxon>Eukaryota</taxon>
        <taxon>Viridiplantae</taxon>
        <taxon>Streptophyta</taxon>
        <taxon>Embryophyta</taxon>
        <taxon>Tracheophyta</taxon>
        <taxon>Spermatophyta</taxon>
        <taxon>Magnoliopsida</taxon>
        <taxon>eudicotyledons</taxon>
        <taxon>Gunneridae</taxon>
        <taxon>Pentapetalae</taxon>
        <taxon>asterids</taxon>
        <taxon>Ericales</taxon>
        <taxon>Actinidiaceae</taxon>
        <taxon>Actinidia</taxon>
    </lineage>
</organism>
<sequence length="261" mass="28669">MKGELQMEPSSPQNPRDSDPLLENQHVDSPSSSSESSSEIKNDDVEAGSVACCRICLECDGEEGAPGVVCTGCISQHCSSTTGYMKLYLPEEKKGPLVIAAMGGFAYVMDKDGTFRNSFSDSWDRILSKHPIPFYYCIGVLAFFVLLGFFGLILHCSSLNSNDPCMAGCQKLLLRMGNFGLFSCIHGSLFRFGHRLCRHICYSWHRLRFPCCHFGHSEDLAETLPHPHQEGTHKGVHSGGSARLLRPSKTGSSTRRASKNA</sequence>